<dbReference type="FunFam" id="1.10.510.10:FF:000537">
    <property type="entry name" value="Putative receptor-like protein kinase"/>
    <property type="match status" value="1"/>
</dbReference>
<dbReference type="SUPFAM" id="SSF51110">
    <property type="entry name" value="alpha-D-mannose-specific plant lectins"/>
    <property type="match status" value="1"/>
</dbReference>
<dbReference type="GO" id="GO:0106310">
    <property type="term" value="F:protein serine kinase activity"/>
    <property type="evidence" value="ECO:0007669"/>
    <property type="project" value="RHEA"/>
</dbReference>
<evidence type="ECO:0000256" key="3">
    <source>
        <dbReference type="ARBA" id="ARBA00022536"/>
    </source>
</evidence>
<protein>
    <recommendedName>
        <fullName evidence="17">Receptor-like serine/threonine-protein kinase</fullName>
        <ecNumber evidence="17">2.7.11.1</ecNumber>
    </recommendedName>
</protein>
<keyword evidence="23" id="KW-1185">Reference proteome</keyword>
<proteinExistence type="inferred from homology"/>
<keyword evidence="6" id="KW-0732">Signal</keyword>
<dbReference type="InterPro" id="IPR000719">
    <property type="entry name" value="Prot_kinase_dom"/>
</dbReference>
<feature type="transmembrane region" description="Helical" evidence="18">
    <location>
        <begin position="369"/>
        <end position="392"/>
    </location>
</feature>
<keyword evidence="5 18" id="KW-0812">Transmembrane</keyword>
<dbReference type="InterPro" id="IPR008271">
    <property type="entry name" value="Ser/Thr_kinase_AS"/>
</dbReference>
<evidence type="ECO:0000256" key="11">
    <source>
        <dbReference type="ARBA" id="ARBA00023136"/>
    </source>
</evidence>
<keyword evidence="12" id="KW-1015">Disulfide bond</keyword>
<keyword evidence="3" id="KW-0245">EGF-like domain</keyword>
<dbReference type="Pfam" id="PF01453">
    <property type="entry name" value="B_lectin"/>
    <property type="match status" value="1"/>
</dbReference>
<evidence type="ECO:0000256" key="5">
    <source>
        <dbReference type="ARBA" id="ARBA00022692"/>
    </source>
</evidence>
<evidence type="ECO:0000256" key="4">
    <source>
        <dbReference type="ARBA" id="ARBA00022679"/>
    </source>
</evidence>
<dbReference type="InterPro" id="IPR000858">
    <property type="entry name" value="S_locus_glycoprot_dom"/>
</dbReference>
<keyword evidence="11 18" id="KW-0472">Membrane</keyword>
<dbReference type="FunFam" id="3.30.200.20:FF:000059">
    <property type="entry name" value="S-receptor-like serine/threonine-protein kinase"/>
    <property type="match status" value="1"/>
</dbReference>
<keyword evidence="4 17" id="KW-0808">Transferase</keyword>
<dbReference type="GO" id="GO:0016020">
    <property type="term" value="C:membrane"/>
    <property type="evidence" value="ECO:0007669"/>
    <property type="project" value="UniProtKB-SubCell"/>
</dbReference>
<evidence type="ECO:0000313" key="22">
    <source>
        <dbReference type="EMBL" id="EXB89240.1"/>
    </source>
</evidence>
<keyword evidence="14" id="KW-0325">Glycoprotein</keyword>
<accession>W9RP60</accession>
<feature type="domain" description="Protein kinase" evidence="19">
    <location>
        <begin position="426"/>
        <end position="704"/>
    </location>
</feature>
<feature type="domain" description="Apple" evidence="21">
    <location>
        <begin position="255"/>
        <end position="335"/>
    </location>
</feature>
<evidence type="ECO:0000256" key="12">
    <source>
        <dbReference type="ARBA" id="ARBA00023157"/>
    </source>
</evidence>
<feature type="domain" description="Bulb-type lectin" evidence="20">
    <location>
        <begin position="1"/>
        <end position="69"/>
    </location>
</feature>
<reference evidence="23" key="1">
    <citation type="submission" date="2013-01" db="EMBL/GenBank/DDBJ databases">
        <title>Draft Genome Sequence of a Mulberry Tree, Morus notabilis C.K. Schneid.</title>
        <authorList>
            <person name="He N."/>
            <person name="Zhao S."/>
        </authorList>
    </citation>
    <scope>NUCLEOTIDE SEQUENCE</scope>
</reference>
<dbReference type="CDD" id="cd14066">
    <property type="entry name" value="STKc_IRAK"/>
    <property type="match status" value="1"/>
</dbReference>
<dbReference type="InterPro" id="IPR001480">
    <property type="entry name" value="Bulb-type_lectin_dom"/>
</dbReference>
<evidence type="ECO:0000313" key="23">
    <source>
        <dbReference type="Proteomes" id="UP000030645"/>
    </source>
</evidence>
<evidence type="ECO:0000256" key="13">
    <source>
        <dbReference type="ARBA" id="ARBA00023170"/>
    </source>
</evidence>
<comment type="catalytic activity">
    <reaction evidence="15 17">
        <text>L-threonyl-[protein] + ATP = O-phospho-L-threonyl-[protein] + ADP + H(+)</text>
        <dbReference type="Rhea" id="RHEA:46608"/>
        <dbReference type="Rhea" id="RHEA-COMP:11060"/>
        <dbReference type="Rhea" id="RHEA-COMP:11605"/>
        <dbReference type="ChEBI" id="CHEBI:15378"/>
        <dbReference type="ChEBI" id="CHEBI:30013"/>
        <dbReference type="ChEBI" id="CHEBI:30616"/>
        <dbReference type="ChEBI" id="CHEBI:61977"/>
        <dbReference type="ChEBI" id="CHEBI:456216"/>
        <dbReference type="EC" id="2.7.11.1"/>
    </reaction>
</comment>
<gene>
    <name evidence="22" type="ORF">L484_006794</name>
</gene>
<evidence type="ECO:0000256" key="15">
    <source>
        <dbReference type="ARBA" id="ARBA00047899"/>
    </source>
</evidence>
<evidence type="ECO:0000256" key="1">
    <source>
        <dbReference type="ARBA" id="ARBA00004479"/>
    </source>
</evidence>
<dbReference type="PROSITE" id="PS50927">
    <property type="entry name" value="BULB_LECTIN"/>
    <property type="match status" value="1"/>
</dbReference>
<evidence type="ECO:0000256" key="8">
    <source>
        <dbReference type="ARBA" id="ARBA00022777"/>
    </source>
</evidence>
<evidence type="ECO:0000256" key="10">
    <source>
        <dbReference type="ARBA" id="ARBA00022989"/>
    </source>
</evidence>
<evidence type="ECO:0000256" key="18">
    <source>
        <dbReference type="SAM" id="Phobius"/>
    </source>
</evidence>
<evidence type="ECO:0000256" key="16">
    <source>
        <dbReference type="ARBA" id="ARBA00048679"/>
    </source>
</evidence>
<keyword evidence="9 17" id="KW-0067">ATP-binding</keyword>
<dbReference type="Gene3D" id="1.10.510.10">
    <property type="entry name" value="Transferase(Phosphotransferase) domain 1"/>
    <property type="match status" value="1"/>
</dbReference>
<dbReference type="eggNOG" id="ENOG502QRH4">
    <property type="taxonomic scope" value="Eukaryota"/>
</dbReference>
<sequence>MANRDQPVNGKGSKLTLREAGDLLLTDPGRTTVWTAGTFSLKPVQLHLNDSGNAVLLAVDGVVLWQSFDSPTDTILTNQPFTRNVKLVSSRSQSNFSSGFYKLFFDGYDVLRLIFESNALSSLYWPPQWAMPWDVGRVAYNQSTFAWLDPSGYFDSSDNFNFTSEDYGSRLIQRRLKLDYDGNILLYSRKSLGDRWVVSWQTFHNPCKIHGICGTNSLCTYDHNIGRKCSCLPGHKMKNRGDWSYGCEPDFNLSCDKSESAFLKLSHSEFYGYDLLSSPNYTFKDCQNLCLKRCECKGFEYSFSYDEGYYCYTKTLLANGYQVPSYSGDTYMRLPKNHQLSREEFKLNCSDQVVKHEEIKSHENQSVRFILWFAIGIGGLEILSILVVWCLLIRTQKDAVTDARSHILATTRFIRFSFAELKKATRGFAQEIGRGSEGIVYKGILSDSRVAAVKRLNKASCQGEAEFLAELSTIGRLNHMNLIEMWGYCAEGNHRLLVYEYLEYGSLKENLSRNVLDWKKRFEIAVGTAKGLAYLHEECLEWILHCDVKPQNILLTSNYQPKVADFGLSKLLKRGELNKPSFSRIRGTRGYMAPEWVTNQSITSKVDVYSYGVVLLEILTGKSPTDSNSSEEKEHRGVVKWVKEMVIDGSSETASWVEKIMDPSMEGDYDVEKMENLLRAALECVREDKDERPSMSQVVKALSLARNYGL</sequence>
<dbReference type="GO" id="GO:0005524">
    <property type="term" value="F:ATP binding"/>
    <property type="evidence" value="ECO:0007669"/>
    <property type="project" value="UniProtKB-KW"/>
</dbReference>
<comment type="similarity">
    <text evidence="17">Belongs to the protein kinase superfamily. Ser/Thr protein kinase family.</text>
</comment>
<dbReference type="Proteomes" id="UP000030645">
    <property type="component" value="Unassembled WGS sequence"/>
</dbReference>
<evidence type="ECO:0000256" key="2">
    <source>
        <dbReference type="ARBA" id="ARBA00022527"/>
    </source>
</evidence>
<evidence type="ECO:0000256" key="9">
    <source>
        <dbReference type="ARBA" id="ARBA00022840"/>
    </source>
</evidence>
<evidence type="ECO:0000256" key="17">
    <source>
        <dbReference type="PIRNR" id="PIRNR000641"/>
    </source>
</evidence>
<dbReference type="CDD" id="cd01098">
    <property type="entry name" value="PAN_AP_plant"/>
    <property type="match status" value="1"/>
</dbReference>
<dbReference type="AlphaFoldDB" id="W9RP60"/>
<dbReference type="PANTHER" id="PTHR47974">
    <property type="entry name" value="OS07G0415500 PROTEIN"/>
    <property type="match status" value="1"/>
</dbReference>
<dbReference type="GO" id="GO:0048544">
    <property type="term" value="P:recognition of pollen"/>
    <property type="evidence" value="ECO:0007669"/>
    <property type="project" value="InterPro"/>
</dbReference>
<dbReference type="Pfam" id="PF00069">
    <property type="entry name" value="Pkinase"/>
    <property type="match status" value="1"/>
</dbReference>
<name>W9RP60_9ROSA</name>
<evidence type="ECO:0000256" key="14">
    <source>
        <dbReference type="ARBA" id="ARBA00023180"/>
    </source>
</evidence>
<evidence type="ECO:0000259" key="21">
    <source>
        <dbReference type="PROSITE" id="PS50948"/>
    </source>
</evidence>
<dbReference type="InterPro" id="IPR036426">
    <property type="entry name" value="Bulb-type_lectin_dom_sf"/>
</dbReference>
<dbReference type="EC" id="2.7.11.1" evidence="17"/>
<organism evidence="22 23">
    <name type="scientific">Morus notabilis</name>
    <dbReference type="NCBI Taxonomy" id="981085"/>
    <lineage>
        <taxon>Eukaryota</taxon>
        <taxon>Viridiplantae</taxon>
        <taxon>Streptophyta</taxon>
        <taxon>Embryophyta</taxon>
        <taxon>Tracheophyta</taxon>
        <taxon>Spermatophyta</taxon>
        <taxon>Magnoliopsida</taxon>
        <taxon>eudicotyledons</taxon>
        <taxon>Gunneridae</taxon>
        <taxon>Pentapetalae</taxon>
        <taxon>rosids</taxon>
        <taxon>fabids</taxon>
        <taxon>Rosales</taxon>
        <taxon>Moraceae</taxon>
        <taxon>Moreae</taxon>
        <taxon>Morus</taxon>
    </lineage>
</organism>
<keyword evidence="7 17" id="KW-0547">Nucleotide-binding</keyword>
<dbReference type="InterPro" id="IPR024171">
    <property type="entry name" value="SRK-like_kinase"/>
</dbReference>
<evidence type="ECO:0000259" key="20">
    <source>
        <dbReference type="PROSITE" id="PS50927"/>
    </source>
</evidence>
<keyword evidence="10 18" id="KW-1133">Transmembrane helix</keyword>
<dbReference type="InterPro" id="IPR011009">
    <property type="entry name" value="Kinase-like_dom_sf"/>
</dbReference>
<dbReference type="PROSITE" id="PS50948">
    <property type="entry name" value="PAN"/>
    <property type="match status" value="1"/>
</dbReference>
<keyword evidence="13 22" id="KW-0675">Receptor</keyword>
<dbReference type="SMART" id="SM00220">
    <property type="entry name" value="S_TKc"/>
    <property type="match status" value="1"/>
</dbReference>
<dbReference type="PROSITE" id="PS00108">
    <property type="entry name" value="PROTEIN_KINASE_ST"/>
    <property type="match status" value="1"/>
</dbReference>
<comment type="catalytic activity">
    <reaction evidence="16 17">
        <text>L-seryl-[protein] + ATP = O-phospho-L-seryl-[protein] + ADP + H(+)</text>
        <dbReference type="Rhea" id="RHEA:17989"/>
        <dbReference type="Rhea" id="RHEA-COMP:9863"/>
        <dbReference type="Rhea" id="RHEA-COMP:11604"/>
        <dbReference type="ChEBI" id="CHEBI:15378"/>
        <dbReference type="ChEBI" id="CHEBI:29999"/>
        <dbReference type="ChEBI" id="CHEBI:30616"/>
        <dbReference type="ChEBI" id="CHEBI:83421"/>
        <dbReference type="ChEBI" id="CHEBI:456216"/>
        <dbReference type="EC" id="2.7.11.1"/>
    </reaction>
</comment>
<evidence type="ECO:0000256" key="6">
    <source>
        <dbReference type="ARBA" id="ARBA00022729"/>
    </source>
</evidence>
<dbReference type="EMBL" id="KE345004">
    <property type="protein sequence ID" value="EXB89240.1"/>
    <property type="molecule type" value="Genomic_DNA"/>
</dbReference>
<dbReference type="SUPFAM" id="SSF56112">
    <property type="entry name" value="Protein kinase-like (PK-like)"/>
    <property type="match status" value="1"/>
</dbReference>
<dbReference type="Pfam" id="PF00954">
    <property type="entry name" value="S_locus_glycop"/>
    <property type="match status" value="1"/>
</dbReference>
<dbReference type="PANTHER" id="PTHR47974:SF3">
    <property type="entry name" value="RECEPTOR-LIKE SERINE_THREONINE-PROTEIN KINASE"/>
    <property type="match status" value="1"/>
</dbReference>
<evidence type="ECO:0000256" key="7">
    <source>
        <dbReference type="ARBA" id="ARBA00022741"/>
    </source>
</evidence>
<dbReference type="PROSITE" id="PS50011">
    <property type="entry name" value="PROTEIN_KINASE_DOM"/>
    <property type="match status" value="1"/>
</dbReference>
<evidence type="ECO:0000259" key="19">
    <source>
        <dbReference type="PROSITE" id="PS50011"/>
    </source>
</evidence>
<dbReference type="GO" id="GO:0004674">
    <property type="term" value="F:protein serine/threonine kinase activity"/>
    <property type="evidence" value="ECO:0007669"/>
    <property type="project" value="UniProtKB-KW"/>
</dbReference>
<dbReference type="Gene3D" id="3.30.200.20">
    <property type="entry name" value="Phosphorylase Kinase, domain 1"/>
    <property type="match status" value="1"/>
</dbReference>
<keyword evidence="8 17" id="KW-0418">Kinase</keyword>
<dbReference type="PIRSF" id="PIRSF000641">
    <property type="entry name" value="SRK"/>
    <property type="match status" value="1"/>
</dbReference>
<dbReference type="InterPro" id="IPR003609">
    <property type="entry name" value="Pan_app"/>
</dbReference>
<comment type="subcellular location">
    <subcellularLocation>
        <location evidence="1">Membrane</location>
        <topology evidence="1">Single-pass type I membrane protein</topology>
    </subcellularLocation>
</comment>
<keyword evidence="2 17" id="KW-0723">Serine/threonine-protein kinase</keyword>
<dbReference type="Gene3D" id="2.90.10.10">
    <property type="entry name" value="Bulb-type lectin domain"/>
    <property type="match status" value="1"/>
</dbReference>